<evidence type="ECO:0000256" key="6">
    <source>
        <dbReference type="SAM" id="SignalP"/>
    </source>
</evidence>
<dbReference type="InterPro" id="IPR011250">
    <property type="entry name" value="OMP/PagP_B-barrel"/>
</dbReference>
<dbReference type="PANTHER" id="PTHR34001">
    <property type="entry name" value="BLL7405 PROTEIN"/>
    <property type="match status" value="1"/>
</dbReference>
<evidence type="ECO:0000256" key="1">
    <source>
        <dbReference type="ARBA" id="ARBA00004442"/>
    </source>
</evidence>
<comment type="similarity">
    <text evidence="5">Belongs to the Omp25/RopB family.</text>
</comment>
<evidence type="ECO:0000256" key="3">
    <source>
        <dbReference type="ARBA" id="ARBA00023136"/>
    </source>
</evidence>
<dbReference type="InterPro" id="IPR051692">
    <property type="entry name" value="OMP-like"/>
</dbReference>
<dbReference type="PANTHER" id="PTHR34001:SF3">
    <property type="entry name" value="BLL7405 PROTEIN"/>
    <property type="match status" value="1"/>
</dbReference>
<proteinExistence type="inferred from homology"/>
<dbReference type="Proteomes" id="UP000241808">
    <property type="component" value="Unassembled WGS sequence"/>
</dbReference>
<dbReference type="GO" id="GO:0009279">
    <property type="term" value="C:cell outer membrane"/>
    <property type="evidence" value="ECO:0007669"/>
    <property type="project" value="UniProtKB-SubCell"/>
</dbReference>
<evidence type="ECO:0000313" key="9">
    <source>
        <dbReference type="Proteomes" id="UP000241808"/>
    </source>
</evidence>
<keyword evidence="4" id="KW-0998">Cell outer membrane</keyword>
<keyword evidence="9" id="KW-1185">Reference proteome</keyword>
<comment type="caution">
    <text evidence="8">The sequence shown here is derived from an EMBL/GenBank/DDBJ whole genome shotgun (WGS) entry which is preliminary data.</text>
</comment>
<dbReference type="OrthoDB" id="9815357at2"/>
<sequence length="223" mass="23472">MKTLLLATTALVAFAAGAQAADLGSRRAPVAAAVVAPAFSWTGFYVGAFAGYGWNNFNAFGPGAGTGNGPLLGATIGYNYQINQFVLGAEADLAFAAITGRATAAPTFSLRTNMLGSVRARAGFAVDRALLYVTGGLGIQNAAWSQNAAPIERFTRTGWTLGGGVEYAITQNWTAKLEYNYYNFGTRPAGPVYFMPIRNEVHTVKLGVNYLFSTGPSAVVARY</sequence>
<dbReference type="Gene3D" id="2.40.160.20">
    <property type="match status" value="1"/>
</dbReference>
<protein>
    <submittedName>
        <fullName evidence="8">Outer membrane immunogenic protein</fullName>
    </submittedName>
</protein>
<gene>
    <name evidence="8" type="ORF">C8P69_106144</name>
</gene>
<accession>A0A2T4Z178</accession>
<evidence type="ECO:0000259" key="7">
    <source>
        <dbReference type="Pfam" id="PF13505"/>
    </source>
</evidence>
<dbReference type="Pfam" id="PF13505">
    <property type="entry name" value="OMP_b-brl"/>
    <property type="match status" value="1"/>
</dbReference>
<evidence type="ECO:0000256" key="2">
    <source>
        <dbReference type="ARBA" id="ARBA00022729"/>
    </source>
</evidence>
<dbReference type="AlphaFoldDB" id="A0A2T4Z178"/>
<reference evidence="8 9" key="1">
    <citation type="submission" date="2018-04" db="EMBL/GenBank/DDBJ databases">
        <title>Genomic Encyclopedia of Archaeal and Bacterial Type Strains, Phase II (KMG-II): from individual species to whole genera.</title>
        <authorList>
            <person name="Goeker M."/>
        </authorList>
    </citation>
    <scope>NUCLEOTIDE SEQUENCE [LARGE SCALE GENOMIC DNA]</scope>
    <source>
        <strain evidence="8 9">DSM 25521</strain>
    </source>
</reference>
<feature type="signal peptide" evidence="6">
    <location>
        <begin position="1"/>
        <end position="20"/>
    </location>
</feature>
<feature type="domain" description="Outer membrane protein beta-barrel" evidence="7">
    <location>
        <begin position="11"/>
        <end position="212"/>
    </location>
</feature>
<keyword evidence="3" id="KW-0472">Membrane</keyword>
<evidence type="ECO:0000256" key="5">
    <source>
        <dbReference type="ARBA" id="ARBA00038306"/>
    </source>
</evidence>
<keyword evidence="2 6" id="KW-0732">Signal</keyword>
<dbReference type="InterPro" id="IPR027385">
    <property type="entry name" value="Beta-barrel_OMP"/>
</dbReference>
<feature type="chain" id="PRO_5015431858" evidence="6">
    <location>
        <begin position="21"/>
        <end position="223"/>
    </location>
</feature>
<evidence type="ECO:0000256" key="4">
    <source>
        <dbReference type="ARBA" id="ARBA00023237"/>
    </source>
</evidence>
<organism evidence="8 9">
    <name type="scientific">Phreatobacter oligotrophus</name>
    <dbReference type="NCBI Taxonomy" id="1122261"/>
    <lineage>
        <taxon>Bacteria</taxon>
        <taxon>Pseudomonadati</taxon>
        <taxon>Pseudomonadota</taxon>
        <taxon>Alphaproteobacteria</taxon>
        <taxon>Hyphomicrobiales</taxon>
        <taxon>Phreatobacteraceae</taxon>
        <taxon>Phreatobacter</taxon>
    </lineage>
</organism>
<name>A0A2T4Z178_9HYPH</name>
<comment type="subcellular location">
    <subcellularLocation>
        <location evidence="1">Cell outer membrane</location>
    </subcellularLocation>
</comment>
<dbReference type="RefSeq" id="WP_108178378.1">
    <property type="nucleotide sequence ID" value="NZ_PZZL01000006.1"/>
</dbReference>
<dbReference type="SUPFAM" id="SSF56925">
    <property type="entry name" value="OMPA-like"/>
    <property type="match status" value="1"/>
</dbReference>
<dbReference type="EMBL" id="PZZL01000006">
    <property type="protein sequence ID" value="PTM53490.1"/>
    <property type="molecule type" value="Genomic_DNA"/>
</dbReference>
<evidence type="ECO:0000313" key="8">
    <source>
        <dbReference type="EMBL" id="PTM53490.1"/>
    </source>
</evidence>